<dbReference type="SMART" id="SM00530">
    <property type="entry name" value="HTH_XRE"/>
    <property type="match status" value="1"/>
</dbReference>
<dbReference type="InterPro" id="IPR001387">
    <property type="entry name" value="Cro/C1-type_HTH"/>
</dbReference>
<proteinExistence type="predicted"/>
<gene>
    <name evidence="3" type="ORF">IAD51_02270</name>
</gene>
<evidence type="ECO:0000259" key="2">
    <source>
        <dbReference type="PROSITE" id="PS50943"/>
    </source>
</evidence>
<comment type="caution">
    <text evidence="3">The sequence shown here is derived from an EMBL/GenBank/DDBJ whole genome shotgun (WGS) entry which is preliminary data.</text>
</comment>
<dbReference type="Proteomes" id="UP000824088">
    <property type="component" value="Unassembled WGS sequence"/>
</dbReference>
<dbReference type="GO" id="GO:0003677">
    <property type="term" value="F:DNA binding"/>
    <property type="evidence" value="ECO:0007669"/>
    <property type="project" value="UniProtKB-KW"/>
</dbReference>
<dbReference type="CDD" id="cd00093">
    <property type="entry name" value="HTH_XRE"/>
    <property type="match status" value="1"/>
</dbReference>
<sequence length="104" mass="11414">MFGEKLRQLRTSAGMTQVRLAKEIGVSQGTVYFWEKGINEPTAVYIAAVAEFFGVSADELLGITPPRSAALRSEDESALLRVYRSLPAEKRRTAVALLEALRDG</sequence>
<evidence type="ECO:0000313" key="4">
    <source>
        <dbReference type="Proteomes" id="UP000824088"/>
    </source>
</evidence>
<evidence type="ECO:0000313" key="3">
    <source>
        <dbReference type="EMBL" id="HIU21051.1"/>
    </source>
</evidence>
<dbReference type="Gene3D" id="1.10.260.40">
    <property type="entry name" value="lambda repressor-like DNA-binding domains"/>
    <property type="match status" value="1"/>
</dbReference>
<dbReference type="SUPFAM" id="SSF47413">
    <property type="entry name" value="lambda repressor-like DNA-binding domains"/>
    <property type="match status" value="1"/>
</dbReference>
<reference evidence="3" key="1">
    <citation type="submission" date="2020-10" db="EMBL/GenBank/DDBJ databases">
        <authorList>
            <person name="Gilroy R."/>
        </authorList>
    </citation>
    <scope>NUCLEOTIDE SEQUENCE</scope>
    <source>
        <strain evidence="3">1063</strain>
    </source>
</reference>
<dbReference type="InterPro" id="IPR010982">
    <property type="entry name" value="Lambda_DNA-bd_dom_sf"/>
</dbReference>
<dbReference type="PANTHER" id="PTHR46558:SF11">
    <property type="entry name" value="HTH-TYPE TRANSCRIPTIONAL REGULATOR XRE"/>
    <property type="match status" value="1"/>
</dbReference>
<dbReference type="EMBL" id="DVMN01000039">
    <property type="protein sequence ID" value="HIU21051.1"/>
    <property type="molecule type" value="Genomic_DNA"/>
</dbReference>
<dbReference type="PROSITE" id="PS50943">
    <property type="entry name" value="HTH_CROC1"/>
    <property type="match status" value="1"/>
</dbReference>
<protein>
    <submittedName>
        <fullName evidence="3">Helix-turn-helix transcriptional regulator</fullName>
    </submittedName>
</protein>
<organism evidence="3 4">
    <name type="scientific">Candidatus Limadaptatus stercorigallinarum</name>
    <dbReference type="NCBI Taxonomy" id="2840845"/>
    <lineage>
        <taxon>Bacteria</taxon>
        <taxon>Bacillati</taxon>
        <taxon>Bacillota</taxon>
        <taxon>Clostridia</taxon>
        <taxon>Eubacteriales</taxon>
        <taxon>Candidatus Limadaptatus</taxon>
    </lineage>
</organism>
<dbReference type="AlphaFoldDB" id="A0A9D1L1Z6"/>
<feature type="domain" description="HTH cro/C1-type" evidence="2">
    <location>
        <begin position="6"/>
        <end position="60"/>
    </location>
</feature>
<dbReference type="Pfam" id="PF01381">
    <property type="entry name" value="HTH_3"/>
    <property type="match status" value="1"/>
</dbReference>
<keyword evidence="1" id="KW-0238">DNA-binding</keyword>
<name>A0A9D1L1Z6_9FIRM</name>
<dbReference type="PANTHER" id="PTHR46558">
    <property type="entry name" value="TRACRIPTIONAL REGULATORY PROTEIN-RELATED-RELATED"/>
    <property type="match status" value="1"/>
</dbReference>
<evidence type="ECO:0000256" key="1">
    <source>
        <dbReference type="ARBA" id="ARBA00023125"/>
    </source>
</evidence>
<reference evidence="3" key="2">
    <citation type="journal article" date="2021" name="PeerJ">
        <title>Extensive microbial diversity within the chicken gut microbiome revealed by metagenomics and culture.</title>
        <authorList>
            <person name="Gilroy R."/>
            <person name="Ravi A."/>
            <person name="Getino M."/>
            <person name="Pursley I."/>
            <person name="Horton D.L."/>
            <person name="Alikhan N.F."/>
            <person name="Baker D."/>
            <person name="Gharbi K."/>
            <person name="Hall N."/>
            <person name="Watson M."/>
            <person name="Adriaenssens E.M."/>
            <person name="Foster-Nyarko E."/>
            <person name="Jarju S."/>
            <person name="Secka A."/>
            <person name="Antonio M."/>
            <person name="Oren A."/>
            <person name="Chaudhuri R.R."/>
            <person name="La Ragione R."/>
            <person name="Hildebrand F."/>
            <person name="Pallen M.J."/>
        </authorList>
    </citation>
    <scope>NUCLEOTIDE SEQUENCE</scope>
    <source>
        <strain evidence="3">1063</strain>
    </source>
</reference>
<accession>A0A9D1L1Z6</accession>